<accession>A0A5R9PFH3</accession>
<evidence type="ECO:0000313" key="2">
    <source>
        <dbReference type="EMBL" id="TLX21498.1"/>
    </source>
</evidence>
<dbReference type="AlphaFoldDB" id="A0A5R9PFH3"/>
<feature type="compositionally biased region" description="Low complexity" evidence="1">
    <location>
        <begin position="49"/>
        <end position="60"/>
    </location>
</feature>
<feature type="region of interest" description="Disordered" evidence="1">
    <location>
        <begin position="49"/>
        <end position="109"/>
    </location>
</feature>
<dbReference type="EMBL" id="SROY01000003">
    <property type="protein sequence ID" value="TLX21498.1"/>
    <property type="molecule type" value="Genomic_DNA"/>
</dbReference>
<keyword evidence="3" id="KW-1185">Reference proteome</keyword>
<proteinExistence type="predicted"/>
<dbReference type="Proteomes" id="UP000308508">
    <property type="component" value="Unassembled WGS sequence"/>
</dbReference>
<evidence type="ECO:0000313" key="3">
    <source>
        <dbReference type="Proteomes" id="UP000308508"/>
    </source>
</evidence>
<organism evidence="2 3">
    <name type="scientific">Thermomonas fusca</name>
    <dbReference type="NCBI Taxonomy" id="215690"/>
    <lineage>
        <taxon>Bacteria</taxon>
        <taxon>Pseudomonadati</taxon>
        <taxon>Pseudomonadota</taxon>
        <taxon>Gammaproteobacteria</taxon>
        <taxon>Lysobacterales</taxon>
        <taxon>Lysobacteraceae</taxon>
        <taxon>Thermomonas</taxon>
    </lineage>
</organism>
<protein>
    <submittedName>
        <fullName evidence="2">Uncharacterized protein</fullName>
    </submittedName>
</protein>
<dbReference type="RefSeq" id="WP_138348779.1">
    <property type="nucleotide sequence ID" value="NZ_SROY01000003.1"/>
</dbReference>
<comment type="caution">
    <text evidence="2">The sequence shown here is derived from an EMBL/GenBank/DDBJ whole genome shotgun (WGS) entry which is preliminary data.</text>
</comment>
<dbReference type="STRING" id="1123377.GCA_000423885_02258"/>
<reference evidence="2 3" key="1">
    <citation type="submission" date="2019-04" db="EMBL/GenBank/DDBJ databases">
        <authorList>
            <person name="Grouzdev D.S."/>
            <person name="Nazina T.N."/>
        </authorList>
    </citation>
    <scope>NUCLEOTIDE SEQUENCE [LARGE SCALE GENOMIC DNA]</scope>
    <source>
        <strain evidence="2 3">SHC 3-19</strain>
    </source>
</reference>
<sequence length="198" mass="21388">MPAKGGAWLLVALLHLLAAWTLTRPKADAGTAGPPMTLVYITLPRLLPSPAAARTPPARTGGRRTTRPLASAGPRATDPAGTNVPPAAVPTVSSDDWSMPAAPRHDDGIRFERKSPMTSIHPIRRPPPERFRMRQREASLGDYVRALSQMLLWPVGYTDAPCDGLAEAAEELRRDASTKGKQALLEDVVRQQGQYCSP</sequence>
<evidence type="ECO:0000256" key="1">
    <source>
        <dbReference type="SAM" id="MobiDB-lite"/>
    </source>
</evidence>
<gene>
    <name evidence="2" type="ORF">E5S66_08160</name>
</gene>
<name>A0A5R9PFH3_9GAMM</name>